<dbReference type="OrthoDB" id="5480894at2"/>
<comment type="caution">
    <text evidence="3">The sequence shown here is derived from an EMBL/GenBank/DDBJ whole genome shotgun (WGS) entry which is preliminary data.</text>
</comment>
<feature type="signal peptide" evidence="2">
    <location>
        <begin position="1"/>
        <end position="23"/>
    </location>
</feature>
<evidence type="ECO:0000256" key="2">
    <source>
        <dbReference type="SAM" id="SignalP"/>
    </source>
</evidence>
<feature type="chain" id="PRO_5016298223" description="Bacterial Ig domain-containing protein" evidence="2">
    <location>
        <begin position="24"/>
        <end position="723"/>
    </location>
</feature>
<evidence type="ECO:0000256" key="1">
    <source>
        <dbReference type="SAM" id="MobiDB-lite"/>
    </source>
</evidence>
<evidence type="ECO:0008006" key="5">
    <source>
        <dbReference type="Google" id="ProtNLM"/>
    </source>
</evidence>
<dbReference type="AlphaFoldDB" id="A0A328C455"/>
<gene>
    <name evidence="3" type="ORF">DL240_13045</name>
</gene>
<proteinExistence type="predicted"/>
<dbReference type="Proteomes" id="UP000249169">
    <property type="component" value="Unassembled WGS sequence"/>
</dbReference>
<protein>
    <recommendedName>
        <fullName evidence="5">Bacterial Ig domain-containing protein</fullName>
    </recommendedName>
</protein>
<evidence type="ECO:0000313" key="4">
    <source>
        <dbReference type="Proteomes" id="UP000249169"/>
    </source>
</evidence>
<dbReference type="PROSITE" id="PS51257">
    <property type="entry name" value="PROKAR_LIPOPROTEIN"/>
    <property type="match status" value="1"/>
</dbReference>
<dbReference type="RefSeq" id="WP_111730335.1">
    <property type="nucleotide sequence ID" value="NZ_QHKO01000005.1"/>
</dbReference>
<evidence type="ECO:0000313" key="3">
    <source>
        <dbReference type="EMBL" id="RAL21772.1"/>
    </source>
</evidence>
<dbReference type="Gene3D" id="2.60.40.10">
    <property type="entry name" value="Immunoglobulins"/>
    <property type="match status" value="1"/>
</dbReference>
<keyword evidence="2" id="KW-0732">Signal</keyword>
<keyword evidence="4" id="KW-1185">Reference proteome</keyword>
<name>A0A328C455_9DELT</name>
<dbReference type="InterPro" id="IPR013783">
    <property type="entry name" value="Ig-like_fold"/>
</dbReference>
<accession>A0A328C455</accession>
<sequence length="723" mass="78252">MRRSLQTILFALLPLALCGPALIACGSDTEPTGAPNEDVDAGEEPDADPSWEQPALVRVELNPSRLAYATGTRITPRATVFDGLNRPISGADITWEVSPAEAVEQQDDEARWFVRQEGRVTFKACVAVDAGEPVCGSTDALVDNTPPDILIESPAPGAQLLAADHPSVEVRGAVTDPNSIVSVHVNGEAVELDGEGRFSATYEPHFGINSVYVTAYDGVQNREGYAQSDFIWAPAYHPTGEDGTLTLEDGLILNLGQNFFDDGQDPEFLSESQVFTDDLADILYLVLRHLDLNSQLPDPVVDSSALVLRVLDVNVNEPRVELDLTDEGLQLFAQIPNLVATTAGGLELNDQSLSLEGDLSASLAIYAEVRIAKNSAEDDFEIELERFDLALERATPNFVSPEVNAVFELANSALRTSLEEMILESVNLSFIDTLPQLLLDLFTSLEDAMAAQSFDLDLGLGEPIALNFAGQISQFTPVHREGLEGVIRAELSTSAEPIFEQSPGVALMSEPSPELPYFLSSRLQLGLNLALINGIFHEVWNAGLLTMDISEMIPAPFNNLVQAARVEGKLPPLIAPPTAGEPYDLMVHLGQLEIELTYPDRVDRFGVRLSVGANMGLQAGEIGLELADEPSIHMWLIDASIGEPQFDANALETLMYEQLWPEIEGAVGEGLSFAVPAPDLSSLGEFSPELSNLQLTLEQSQPLSTRQGFLMVDANFRGELVLP</sequence>
<feature type="compositionally biased region" description="Acidic residues" evidence="1">
    <location>
        <begin position="37"/>
        <end position="49"/>
    </location>
</feature>
<reference evidence="3 4" key="1">
    <citation type="submission" date="2018-05" db="EMBL/GenBank/DDBJ databases">
        <title>Lujinxingia marina gen. nov. sp. nov., a new facultative anaerobic member of the class Deltaproteobacteria, and proposal of Lujinxingaceae fam. nov.</title>
        <authorList>
            <person name="Li C.-M."/>
        </authorList>
    </citation>
    <scope>NUCLEOTIDE SEQUENCE [LARGE SCALE GENOMIC DNA]</scope>
    <source>
        <strain evidence="3 4">B210</strain>
    </source>
</reference>
<organism evidence="3 4">
    <name type="scientific">Lujinxingia litoralis</name>
    <dbReference type="NCBI Taxonomy" id="2211119"/>
    <lineage>
        <taxon>Bacteria</taxon>
        <taxon>Deltaproteobacteria</taxon>
        <taxon>Bradymonadales</taxon>
        <taxon>Lujinxingiaceae</taxon>
        <taxon>Lujinxingia</taxon>
    </lineage>
</organism>
<dbReference type="EMBL" id="QHKO01000005">
    <property type="protein sequence ID" value="RAL21772.1"/>
    <property type="molecule type" value="Genomic_DNA"/>
</dbReference>
<feature type="region of interest" description="Disordered" evidence="1">
    <location>
        <begin position="29"/>
        <end position="50"/>
    </location>
</feature>